<reference evidence="3 4" key="1">
    <citation type="journal article" date="2024" name="G3 (Bethesda)">
        <title>Genome assembly of Hibiscus sabdariffa L. provides insights into metabolisms of medicinal natural products.</title>
        <authorList>
            <person name="Kim T."/>
        </authorList>
    </citation>
    <scope>NUCLEOTIDE SEQUENCE [LARGE SCALE GENOMIC DNA]</scope>
    <source>
        <strain evidence="3">TK-2024</strain>
        <tissue evidence="3">Old leaves</tissue>
    </source>
</reference>
<accession>A0ABR2D985</accession>
<dbReference type="PANTHER" id="PTHR35301">
    <property type="entry name" value="CLAVATA3/ESR (CLE)-RELATED PROTEIN 41-RELATED"/>
    <property type="match status" value="1"/>
</dbReference>
<comment type="caution">
    <text evidence="3">The sequence shown here is derived from an EMBL/GenBank/DDBJ whole genome shotgun (WGS) entry which is preliminary data.</text>
</comment>
<gene>
    <name evidence="3" type="ORF">V6N12_053895</name>
</gene>
<dbReference type="Proteomes" id="UP001472677">
    <property type="component" value="Unassembled WGS sequence"/>
</dbReference>
<protein>
    <submittedName>
        <fullName evidence="3">Uncharacterized protein</fullName>
    </submittedName>
</protein>
<evidence type="ECO:0000256" key="2">
    <source>
        <dbReference type="SAM" id="SignalP"/>
    </source>
</evidence>
<feature type="region of interest" description="Disordered" evidence="1">
    <location>
        <begin position="50"/>
        <end position="90"/>
    </location>
</feature>
<evidence type="ECO:0000256" key="1">
    <source>
        <dbReference type="SAM" id="MobiDB-lite"/>
    </source>
</evidence>
<dbReference type="EMBL" id="JBBPBM010000034">
    <property type="protein sequence ID" value="KAK8532453.1"/>
    <property type="molecule type" value="Genomic_DNA"/>
</dbReference>
<evidence type="ECO:0000313" key="4">
    <source>
        <dbReference type="Proteomes" id="UP001472677"/>
    </source>
</evidence>
<keyword evidence="2" id="KW-0732">Signal</keyword>
<organism evidence="3 4">
    <name type="scientific">Hibiscus sabdariffa</name>
    <name type="common">roselle</name>
    <dbReference type="NCBI Taxonomy" id="183260"/>
    <lineage>
        <taxon>Eukaryota</taxon>
        <taxon>Viridiplantae</taxon>
        <taxon>Streptophyta</taxon>
        <taxon>Embryophyta</taxon>
        <taxon>Tracheophyta</taxon>
        <taxon>Spermatophyta</taxon>
        <taxon>Magnoliopsida</taxon>
        <taxon>eudicotyledons</taxon>
        <taxon>Gunneridae</taxon>
        <taxon>Pentapetalae</taxon>
        <taxon>rosids</taxon>
        <taxon>malvids</taxon>
        <taxon>Malvales</taxon>
        <taxon>Malvaceae</taxon>
        <taxon>Malvoideae</taxon>
        <taxon>Hibiscus</taxon>
    </lineage>
</organism>
<evidence type="ECO:0000313" key="3">
    <source>
        <dbReference type="EMBL" id="KAK8532453.1"/>
    </source>
</evidence>
<feature type="chain" id="PRO_5045673921" evidence="2">
    <location>
        <begin position="31"/>
        <end position="90"/>
    </location>
</feature>
<name>A0ABR2D985_9ROSI</name>
<dbReference type="InterPro" id="IPR037495">
    <property type="entry name" value="CLE41/42/44"/>
</dbReference>
<feature type="signal peptide" evidence="2">
    <location>
        <begin position="1"/>
        <end position="30"/>
    </location>
</feature>
<sequence>MAAPKTQSTLAALLALSLFIFLLLLSPTTMNSPNVTPSIPFKRLLLQPSTSTPSSINFDPKQTRNPPSSRRGFGAEAHEVPSGPNPISNR</sequence>
<keyword evidence="4" id="KW-1185">Reference proteome</keyword>
<proteinExistence type="predicted"/>
<dbReference type="PANTHER" id="PTHR35301:SF1">
    <property type="entry name" value="CLAVATA3_ESR (CLE)-RELATED PROTEIN 41-RELATED"/>
    <property type="match status" value="1"/>
</dbReference>